<dbReference type="PANTHER" id="PTHR33121:SF70">
    <property type="entry name" value="SIGNALING PROTEIN YKOW"/>
    <property type="match status" value="1"/>
</dbReference>
<evidence type="ECO:0000313" key="7">
    <source>
        <dbReference type="Proteomes" id="UP000290106"/>
    </source>
</evidence>
<dbReference type="Gene3D" id="3.20.20.450">
    <property type="entry name" value="EAL domain"/>
    <property type="match status" value="1"/>
</dbReference>
<dbReference type="InterPro" id="IPR000160">
    <property type="entry name" value="GGDEF_dom"/>
</dbReference>
<dbReference type="InterPro" id="IPR035919">
    <property type="entry name" value="EAL_sf"/>
</dbReference>
<gene>
    <name evidence="6" type="ORF">ETP43_09785</name>
</gene>
<dbReference type="GO" id="GO:0000160">
    <property type="term" value="P:phosphorelay signal transduction system"/>
    <property type="evidence" value="ECO:0007669"/>
    <property type="project" value="InterPro"/>
</dbReference>
<sequence length="555" mass="64555">MEKMPMKQMRKKKILIVDDSEMNRDILTGMLEDEYEIVEAEDGEKAIEIMKEGRFGFSIVLLDITMPKLDGFGVLRVMQEQNWLKELPVIIISAETSNEYIGRAYEMGASDYFSRPFDARIVISRVRNTIALFERDYIDQITGGYNRKAFIRQVAGVLKERETEEYILLFFNIKNFKAINELLGVGGGDKLLQWFYQRILRSKLDPVDMARIESDHFACLIEKKNLDFDYLTEFCDFSYGEEKRQMHIYSTCGVYYIQDETMSITSMIDRAKLAKEYITDEYLKPYTVFKNNMQDTYVDEMEICSEFEDGIAKREFQVFYQPVVDVKTGKIASAEALVRWFHETKGFISPGQFIPALEKGGYISELDRYMVRKVIECLEQRRKESRPAVPVSVNLSWMDFYDENMLEWIVSGLQCGGKEEEKMIRFEITETSLAAIGENHTRMLMRLRENGAKILLDDFGSGYSSFGMLQDYDFDILKIDISFVRNIGVNKKTESILRAIIDMAHQLGIRLVAEGAETEEQVAFLRENGCDYIQGYYYYKPMPQAEFLQLLEEGK</sequence>
<evidence type="ECO:0000259" key="5">
    <source>
        <dbReference type="PROSITE" id="PS50883"/>
    </source>
</evidence>
<evidence type="ECO:0000313" key="6">
    <source>
        <dbReference type="EMBL" id="RXS75477.1"/>
    </source>
</evidence>
<dbReference type="InterPro" id="IPR029787">
    <property type="entry name" value="Nucleotide_cyclase"/>
</dbReference>
<dbReference type="OrthoDB" id="9805474at2"/>
<dbReference type="PROSITE" id="PS50883">
    <property type="entry name" value="EAL"/>
    <property type="match status" value="1"/>
</dbReference>
<dbReference type="PANTHER" id="PTHR33121">
    <property type="entry name" value="CYCLIC DI-GMP PHOSPHODIESTERASE PDEF"/>
    <property type="match status" value="1"/>
</dbReference>
<dbReference type="Proteomes" id="UP000290106">
    <property type="component" value="Unassembled WGS sequence"/>
</dbReference>
<dbReference type="InterPro" id="IPR011006">
    <property type="entry name" value="CheY-like_superfamily"/>
</dbReference>
<dbReference type="InterPro" id="IPR050706">
    <property type="entry name" value="Cyclic-di-GMP_PDE-like"/>
</dbReference>
<dbReference type="Pfam" id="PF00563">
    <property type="entry name" value="EAL"/>
    <property type="match status" value="1"/>
</dbReference>
<proteinExistence type="predicted"/>
<dbReference type="GO" id="GO:0071111">
    <property type="term" value="F:cyclic-guanylate-specific phosphodiesterase activity"/>
    <property type="evidence" value="ECO:0007669"/>
    <property type="project" value="InterPro"/>
</dbReference>
<comment type="caution">
    <text evidence="6">The sequence shown here is derived from an EMBL/GenBank/DDBJ whole genome shotgun (WGS) entry which is preliminary data.</text>
</comment>
<evidence type="ECO:0000256" key="2">
    <source>
        <dbReference type="ARBA" id="ARBA00024867"/>
    </source>
</evidence>
<dbReference type="SUPFAM" id="SSF141868">
    <property type="entry name" value="EAL domain-like"/>
    <property type="match status" value="1"/>
</dbReference>
<evidence type="ECO:0000259" key="4">
    <source>
        <dbReference type="PROSITE" id="PS50110"/>
    </source>
</evidence>
<evidence type="ECO:0000256" key="3">
    <source>
        <dbReference type="PROSITE-ProRule" id="PRU00169"/>
    </source>
</evidence>
<feature type="modified residue" description="4-aspartylphosphate" evidence="3">
    <location>
        <position position="63"/>
    </location>
</feature>
<dbReference type="SMART" id="SM00448">
    <property type="entry name" value="REC"/>
    <property type="match status" value="1"/>
</dbReference>
<keyword evidence="3" id="KW-0597">Phosphoprotein</keyword>
<keyword evidence="7" id="KW-1185">Reference proteome</keyword>
<dbReference type="SUPFAM" id="SSF55073">
    <property type="entry name" value="Nucleotide cyclase"/>
    <property type="match status" value="1"/>
</dbReference>
<feature type="domain" description="EAL" evidence="5">
    <location>
        <begin position="300"/>
        <end position="555"/>
    </location>
</feature>
<reference evidence="6 7" key="1">
    <citation type="submission" date="2019-01" db="EMBL/GenBank/DDBJ databases">
        <title>Blautia sp. nov. KGMB01111 isolated human feces.</title>
        <authorList>
            <person name="Park J.-E."/>
            <person name="Kim J.-S."/>
            <person name="Park S.-H."/>
        </authorList>
    </citation>
    <scope>NUCLEOTIDE SEQUENCE [LARGE SCALE GENOMIC DNA]</scope>
    <source>
        <strain evidence="6 7">KGMB01111</strain>
    </source>
</reference>
<protein>
    <recommendedName>
        <fullName evidence="1">Stage 0 sporulation protein A homolog</fullName>
    </recommendedName>
</protein>
<dbReference type="SMART" id="SM00267">
    <property type="entry name" value="GGDEF"/>
    <property type="match status" value="1"/>
</dbReference>
<comment type="function">
    <text evidence="2">May play the central regulatory role in sporulation. It may be an element of the effector pathway responsible for the activation of sporulation genes in response to nutritional stress. Spo0A may act in concert with spo0H (a sigma factor) to control the expression of some genes that are critical to the sporulation process.</text>
</comment>
<dbReference type="Pfam" id="PF00072">
    <property type="entry name" value="Response_reg"/>
    <property type="match status" value="1"/>
</dbReference>
<dbReference type="InterPro" id="IPR001633">
    <property type="entry name" value="EAL_dom"/>
</dbReference>
<feature type="domain" description="Response regulatory" evidence="4">
    <location>
        <begin position="13"/>
        <end position="130"/>
    </location>
</feature>
<organism evidence="6 7">
    <name type="scientific">Blautia faecicola</name>
    <dbReference type="NCBI Taxonomy" id="2509240"/>
    <lineage>
        <taxon>Bacteria</taxon>
        <taxon>Bacillati</taxon>
        <taxon>Bacillota</taxon>
        <taxon>Clostridia</taxon>
        <taxon>Lachnospirales</taxon>
        <taxon>Lachnospiraceae</taxon>
        <taxon>Blautia</taxon>
    </lineage>
</organism>
<dbReference type="PROSITE" id="PS50110">
    <property type="entry name" value="RESPONSE_REGULATORY"/>
    <property type="match status" value="1"/>
</dbReference>
<dbReference type="AlphaFoldDB" id="A0A4Q1RIE7"/>
<dbReference type="Pfam" id="PF00990">
    <property type="entry name" value="GGDEF"/>
    <property type="match status" value="1"/>
</dbReference>
<evidence type="ECO:0000256" key="1">
    <source>
        <dbReference type="ARBA" id="ARBA00018672"/>
    </source>
</evidence>
<name>A0A4Q1RIE7_9FIRM</name>
<dbReference type="Gene3D" id="3.30.70.270">
    <property type="match status" value="1"/>
</dbReference>
<dbReference type="SMART" id="SM00052">
    <property type="entry name" value="EAL"/>
    <property type="match status" value="1"/>
</dbReference>
<dbReference type="CDD" id="cd01948">
    <property type="entry name" value="EAL"/>
    <property type="match status" value="1"/>
</dbReference>
<dbReference type="Gene3D" id="3.40.50.2300">
    <property type="match status" value="1"/>
</dbReference>
<accession>A0A4Q1RIE7</accession>
<dbReference type="InterPro" id="IPR043128">
    <property type="entry name" value="Rev_trsase/Diguanyl_cyclase"/>
</dbReference>
<dbReference type="InterPro" id="IPR001789">
    <property type="entry name" value="Sig_transdc_resp-reg_receiver"/>
</dbReference>
<dbReference type="SUPFAM" id="SSF52172">
    <property type="entry name" value="CheY-like"/>
    <property type="match status" value="1"/>
</dbReference>
<dbReference type="EMBL" id="SDKC01000001">
    <property type="protein sequence ID" value="RXS75477.1"/>
    <property type="molecule type" value="Genomic_DNA"/>
</dbReference>